<dbReference type="InterPro" id="IPR017907">
    <property type="entry name" value="Znf_RING_CS"/>
</dbReference>
<evidence type="ECO:0000256" key="3">
    <source>
        <dbReference type="ARBA" id="ARBA00022833"/>
    </source>
</evidence>
<accession>A0A1R2BUA7</accession>
<evidence type="ECO:0000256" key="1">
    <source>
        <dbReference type="ARBA" id="ARBA00022723"/>
    </source>
</evidence>
<proteinExistence type="predicted"/>
<dbReference type="InterPro" id="IPR013083">
    <property type="entry name" value="Znf_RING/FYVE/PHD"/>
</dbReference>
<sequence>MSRRFLTPSKIPKYLFCSICAEVFKEPFCINCGHTFCKECIIRWLKDKVTCPTCKKPFTKKTMGIDMIASQVVDDLEVICLLKEGSYTEP</sequence>
<organism evidence="6 7">
    <name type="scientific">Stentor coeruleus</name>
    <dbReference type="NCBI Taxonomy" id="5963"/>
    <lineage>
        <taxon>Eukaryota</taxon>
        <taxon>Sar</taxon>
        <taxon>Alveolata</taxon>
        <taxon>Ciliophora</taxon>
        <taxon>Postciliodesmatophora</taxon>
        <taxon>Heterotrichea</taxon>
        <taxon>Heterotrichida</taxon>
        <taxon>Stentoridae</taxon>
        <taxon>Stentor</taxon>
    </lineage>
</organism>
<gene>
    <name evidence="6" type="ORF">SteCoe_19434</name>
</gene>
<keyword evidence="3" id="KW-0862">Zinc</keyword>
<keyword evidence="7" id="KW-1185">Reference proteome</keyword>
<dbReference type="PANTHER" id="PTHR46016">
    <property type="entry name" value="ZINC FINGER, RING/FYVE/PHD-TYPE"/>
    <property type="match status" value="1"/>
</dbReference>
<dbReference type="Gene3D" id="3.30.40.10">
    <property type="entry name" value="Zinc/RING finger domain, C3HC4 (zinc finger)"/>
    <property type="match status" value="1"/>
</dbReference>
<dbReference type="PANTHER" id="PTHR46016:SF1">
    <property type="entry name" value="RING-TYPE DOMAIN-CONTAINING PROTEIN"/>
    <property type="match status" value="1"/>
</dbReference>
<dbReference type="OrthoDB" id="305238at2759"/>
<dbReference type="SMART" id="SM00504">
    <property type="entry name" value="Ubox"/>
    <property type="match status" value="1"/>
</dbReference>
<dbReference type="PROSITE" id="PS00518">
    <property type="entry name" value="ZF_RING_1"/>
    <property type="match status" value="1"/>
</dbReference>
<dbReference type="InterPro" id="IPR003613">
    <property type="entry name" value="Ubox_domain"/>
</dbReference>
<dbReference type="SMART" id="SM00184">
    <property type="entry name" value="RING"/>
    <property type="match status" value="1"/>
</dbReference>
<dbReference type="Pfam" id="PF13923">
    <property type="entry name" value="zf-C3HC4_2"/>
    <property type="match status" value="1"/>
</dbReference>
<reference evidence="6 7" key="1">
    <citation type="submission" date="2016-11" db="EMBL/GenBank/DDBJ databases">
        <title>The macronuclear genome of Stentor coeruleus: a giant cell with tiny introns.</title>
        <authorList>
            <person name="Slabodnick M."/>
            <person name="Ruby J.G."/>
            <person name="Reiff S.B."/>
            <person name="Swart E.C."/>
            <person name="Gosai S."/>
            <person name="Prabakaran S."/>
            <person name="Witkowska E."/>
            <person name="Larue G.E."/>
            <person name="Fisher S."/>
            <person name="Freeman R.M."/>
            <person name="Gunawardena J."/>
            <person name="Chu W."/>
            <person name="Stover N.A."/>
            <person name="Gregory B.D."/>
            <person name="Nowacki M."/>
            <person name="Derisi J."/>
            <person name="Roy S.W."/>
            <person name="Marshall W.F."/>
            <person name="Sood P."/>
        </authorList>
    </citation>
    <scope>NUCLEOTIDE SEQUENCE [LARGE SCALE GENOMIC DNA]</scope>
    <source>
        <strain evidence="6">WM001</strain>
    </source>
</reference>
<comment type="caution">
    <text evidence="6">The sequence shown here is derived from an EMBL/GenBank/DDBJ whole genome shotgun (WGS) entry which is preliminary data.</text>
</comment>
<dbReference type="GO" id="GO:0006511">
    <property type="term" value="P:ubiquitin-dependent protein catabolic process"/>
    <property type="evidence" value="ECO:0007669"/>
    <property type="project" value="TreeGrafter"/>
</dbReference>
<dbReference type="PROSITE" id="PS50089">
    <property type="entry name" value="ZF_RING_2"/>
    <property type="match status" value="1"/>
</dbReference>
<dbReference type="SUPFAM" id="SSF57850">
    <property type="entry name" value="RING/U-box"/>
    <property type="match status" value="1"/>
</dbReference>
<dbReference type="GO" id="GO:0061630">
    <property type="term" value="F:ubiquitin protein ligase activity"/>
    <property type="evidence" value="ECO:0007669"/>
    <property type="project" value="TreeGrafter"/>
</dbReference>
<evidence type="ECO:0000256" key="2">
    <source>
        <dbReference type="ARBA" id="ARBA00022771"/>
    </source>
</evidence>
<evidence type="ECO:0000313" key="6">
    <source>
        <dbReference type="EMBL" id="OMJ80336.1"/>
    </source>
</evidence>
<protein>
    <recommendedName>
        <fullName evidence="5">RING-type domain-containing protein</fullName>
    </recommendedName>
</protein>
<dbReference type="InterPro" id="IPR001841">
    <property type="entry name" value="Znf_RING"/>
</dbReference>
<name>A0A1R2BUA7_9CILI</name>
<dbReference type="InterPro" id="IPR051438">
    <property type="entry name" value="RNF_E3_ubiq-protein_ligase"/>
</dbReference>
<feature type="domain" description="RING-type" evidence="5">
    <location>
        <begin position="17"/>
        <end position="55"/>
    </location>
</feature>
<dbReference type="GO" id="GO:0008270">
    <property type="term" value="F:zinc ion binding"/>
    <property type="evidence" value="ECO:0007669"/>
    <property type="project" value="UniProtKB-KW"/>
</dbReference>
<dbReference type="Proteomes" id="UP000187209">
    <property type="component" value="Unassembled WGS sequence"/>
</dbReference>
<dbReference type="GO" id="GO:0000209">
    <property type="term" value="P:protein polyubiquitination"/>
    <property type="evidence" value="ECO:0007669"/>
    <property type="project" value="TreeGrafter"/>
</dbReference>
<dbReference type="AlphaFoldDB" id="A0A1R2BUA7"/>
<dbReference type="EMBL" id="MPUH01000428">
    <property type="protein sequence ID" value="OMJ80336.1"/>
    <property type="molecule type" value="Genomic_DNA"/>
</dbReference>
<evidence type="ECO:0000256" key="4">
    <source>
        <dbReference type="PROSITE-ProRule" id="PRU00175"/>
    </source>
</evidence>
<keyword evidence="2 4" id="KW-0863">Zinc-finger</keyword>
<evidence type="ECO:0000259" key="5">
    <source>
        <dbReference type="PROSITE" id="PS50089"/>
    </source>
</evidence>
<keyword evidence="1" id="KW-0479">Metal-binding</keyword>
<evidence type="ECO:0000313" key="7">
    <source>
        <dbReference type="Proteomes" id="UP000187209"/>
    </source>
</evidence>